<dbReference type="RefSeq" id="WP_330505103.1">
    <property type="nucleotide sequence ID" value="NZ_JAZDUE010000008.1"/>
</dbReference>
<dbReference type="InterPro" id="IPR036452">
    <property type="entry name" value="Ribo_hydro-like"/>
</dbReference>
<dbReference type="Proteomes" id="UP001335729">
    <property type="component" value="Unassembled WGS sequence"/>
</dbReference>
<evidence type="ECO:0000313" key="3">
    <source>
        <dbReference type="Proteomes" id="UP001335729"/>
    </source>
</evidence>
<organism evidence="2 3">
    <name type="scientific">Gordonia prachuapensis</name>
    <dbReference type="NCBI Taxonomy" id="3115651"/>
    <lineage>
        <taxon>Bacteria</taxon>
        <taxon>Bacillati</taxon>
        <taxon>Actinomycetota</taxon>
        <taxon>Actinomycetes</taxon>
        <taxon>Mycobacteriales</taxon>
        <taxon>Gordoniaceae</taxon>
        <taxon>Gordonia</taxon>
    </lineage>
</organism>
<dbReference type="GO" id="GO:0016787">
    <property type="term" value="F:hydrolase activity"/>
    <property type="evidence" value="ECO:0007669"/>
    <property type="project" value="UniProtKB-KW"/>
</dbReference>
<proteinExistence type="predicted"/>
<comment type="caution">
    <text evidence="2">The sequence shown here is derived from an EMBL/GenBank/DDBJ whole genome shotgun (WGS) entry which is preliminary data.</text>
</comment>
<dbReference type="SUPFAM" id="SSF53590">
    <property type="entry name" value="Nucleoside hydrolase"/>
    <property type="match status" value="1"/>
</dbReference>
<accession>A0ABU7MTR0</accession>
<dbReference type="Gene3D" id="3.90.245.10">
    <property type="entry name" value="Ribonucleoside hydrolase-like"/>
    <property type="match status" value="1"/>
</dbReference>
<protein>
    <submittedName>
        <fullName evidence="2">Nucleoside hydrolase</fullName>
    </submittedName>
</protein>
<dbReference type="InterPro" id="IPR001910">
    <property type="entry name" value="Inosine/uridine_hydrolase_dom"/>
</dbReference>
<dbReference type="EMBL" id="JAZDUE010000008">
    <property type="protein sequence ID" value="MEE4023710.1"/>
    <property type="molecule type" value="Genomic_DNA"/>
</dbReference>
<gene>
    <name evidence="2" type="ORF">V1Y59_11525</name>
</gene>
<sequence length="75" mass="8271">MDRADGRDILVDTDGGLDDMLAIRTIAHQQRLWGVTTTWGNVSATIAARNVALAVPDVDVWCGDRTPPASWRPRR</sequence>
<name>A0ABU7MTR0_9ACTN</name>
<reference evidence="2 3" key="1">
    <citation type="submission" date="2024-01" db="EMBL/GenBank/DDBJ databases">
        <title>Draft genome sequence of Gordonia sp. PKS22-38.</title>
        <authorList>
            <person name="Suphannarot A."/>
            <person name="Mingma R."/>
        </authorList>
    </citation>
    <scope>NUCLEOTIDE SEQUENCE [LARGE SCALE GENOMIC DNA]</scope>
    <source>
        <strain evidence="2 3">PKS22-38</strain>
    </source>
</reference>
<dbReference type="Pfam" id="PF01156">
    <property type="entry name" value="IU_nuc_hydro"/>
    <property type="match status" value="1"/>
</dbReference>
<keyword evidence="2" id="KW-0378">Hydrolase</keyword>
<evidence type="ECO:0000313" key="2">
    <source>
        <dbReference type="EMBL" id="MEE4023710.1"/>
    </source>
</evidence>
<keyword evidence="3" id="KW-1185">Reference proteome</keyword>
<evidence type="ECO:0000259" key="1">
    <source>
        <dbReference type="Pfam" id="PF01156"/>
    </source>
</evidence>
<feature type="domain" description="Inosine/uridine-preferring nucleoside hydrolase" evidence="1">
    <location>
        <begin position="9"/>
        <end position="52"/>
    </location>
</feature>